<gene>
    <name evidence="11" type="primary">U53</name>
</gene>
<dbReference type="GO" id="GO:0042025">
    <property type="term" value="C:host cell nucleus"/>
    <property type="evidence" value="ECO:0007669"/>
    <property type="project" value="UniProtKB-SubCell"/>
</dbReference>
<evidence type="ECO:0000256" key="9">
    <source>
        <dbReference type="HAMAP-Rule" id="MF_04008"/>
    </source>
</evidence>
<feature type="active site" description="Charge relay system" evidence="9">
    <location>
        <position position="115"/>
    </location>
</feature>
<comment type="similarity">
    <text evidence="9">Belongs to the herpesviridae capsid scaffolding protein family.</text>
</comment>
<dbReference type="InterPro" id="IPR001847">
    <property type="entry name" value="Peptidase_S21"/>
</dbReference>
<keyword evidence="4 9" id="KW-0645">Protease</keyword>
<comment type="subcellular location">
    <molecule>Assembly protein</molecule>
    <subcellularLocation>
        <location evidence="9">Host nucleus</location>
    </subcellularLocation>
</comment>
<evidence type="ECO:0000313" key="12">
    <source>
        <dbReference type="Proteomes" id="UP000202843"/>
    </source>
</evidence>
<keyword evidence="12" id="KW-1185">Reference proteome</keyword>
<comment type="domain">
    <text evidence="9">Region of interaction between pPR and pAP is called Amino conserved domain (ACD). The region of interaction with major capsid protein is called carboxyl conserved domain (CCD).</text>
</comment>
<feature type="site" description="Cleavage; by assemblin; Release site" evidence="9">
    <location>
        <begin position="226"/>
        <end position="227"/>
    </location>
</feature>
<evidence type="ECO:0000313" key="11">
    <source>
        <dbReference type="EMBL" id="ANC96540.1"/>
    </source>
</evidence>
<dbReference type="GO" id="GO:0039708">
    <property type="term" value="P:nuclear capsid assembly"/>
    <property type="evidence" value="ECO:0007669"/>
    <property type="project" value="UniProtKB-ARBA"/>
</dbReference>
<evidence type="ECO:0000256" key="1">
    <source>
        <dbReference type="ARBA" id="ARBA00022553"/>
    </source>
</evidence>
<feature type="chain" id="PRO_5023337331" description="Capsid scaffolding protein" evidence="9">
    <location>
        <begin position="1"/>
        <end position="500"/>
    </location>
</feature>
<keyword evidence="3 9" id="KW-1188">Viral release from host cell</keyword>
<comment type="caution">
    <text evidence="9">Lacks conserved residue(s) required for the propagation of feature annotation.</text>
</comment>
<comment type="PTM">
    <text evidence="9">Capsid scaffolding protein: Capsid scaffolding protein is cleaved by assemblin after formation of the spherical procapsid. As a result, the capsid obtains its mature, icosahedral shape. Cleavages occur at two or more sites: release (R-site) and maturation (M-site).</text>
</comment>
<evidence type="ECO:0000256" key="3">
    <source>
        <dbReference type="ARBA" id="ARBA00022612"/>
    </source>
</evidence>
<organism evidence="11 12">
    <name type="scientific">macacine betaherpesvirus 9</name>
    <dbReference type="NCBI Taxonomy" id="2560568"/>
    <lineage>
        <taxon>Viruses</taxon>
        <taxon>Duplodnaviria</taxon>
        <taxon>Heunggongvirae</taxon>
        <taxon>Peploviricota</taxon>
        <taxon>Herviviricetes</taxon>
        <taxon>Herpesvirales</taxon>
        <taxon>Orthoherpesviridae</taxon>
        <taxon>Betaherpesvirinae</taxon>
        <taxon>Roseolovirus</taxon>
        <taxon>Roseolovirus macacinebeta9</taxon>
    </lineage>
</organism>
<dbReference type="RefSeq" id="YP_009253958.1">
    <property type="nucleotide sequence ID" value="NC_030200.1"/>
</dbReference>
<dbReference type="OrthoDB" id="9131at10239"/>
<sequence length="500" mass="56803">MENVLVAGFLCIYDSAIDDCLYLPKEKVQNEIKSETCWYIPLNINHNEKAVVGTVSVLCDLEHGLFTVAHVQSKVFRDIVKNIANKSKLIANTMDKSLPPDPEIECLNSIFPGLSLSNRVNSSVHDPFFNHVSICGVGRRPGTIAIFGRDINWILERFSSISETEKKEIVEQNETFNLEFDEKNFKVDLYDLLADSLDTSYIKVRFPKLQSDKQISGISKSTYIKASEIPTANKHTINANSGNVGESIQNLEKKNLFPSTTKFSSDYNISNLIEMNGSASGSSNNLPAPQFSECVFLPKDTFCSLFNATNAIQNKNPMPIMPMYKSGEYISTYPEMSRMDYENRFNSPMYPLQWHPSLSGNEYRPYRGAKKRYIQVDSDDEMSFPGDPDYINKRKRRSKDDDRESIREKNEFKELVEAIGMLRHEISTLKQIRSQSPQKHSSILETMPTIEEKDALSPKPSILNASLTPEQEKNHSFPQDQSLLSINKRLFVNALNKIES</sequence>
<evidence type="ECO:0000256" key="8">
    <source>
        <dbReference type="ARBA" id="ARBA00023200"/>
    </source>
</evidence>
<dbReference type="GO" id="GO:0030430">
    <property type="term" value="C:host cell cytoplasm"/>
    <property type="evidence" value="ECO:0007669"/>
    <property type="project" value="UniProtKB-SubCell"/>
</dbReference>
<keyword evidence="6 9" id="KW-0720">Serine protease</keyword>
<keyword evidence="5 9" id="KW-0378">Hydrolase</keyword>
<dbReference type="Proteomes" id="UP000202843">
    <property type="component" value="Segment"/>
</dbReference>
<evidence type="ECO:0000256" key="4">
    <source>
        <dbReference type="ARBA" id="ARBA00022670"/>
    </source>
</evidence>
<feature type="chain" id="PRO_5023337333" description="Assemblin" evidence="9">
    <location>
        <begin position="1"/>
        <end position="226"/>
    </location>
</feature>
<dbReference type="GO" id="GO:0006508">
    <property type="term" value="P:proteolysis"/>
    <property type="evidence" value="ECO:0007669"/>
    <property type="project" value="UniProtKB-KW"/>
</dbReference>
<keyword evidence="8 9" id="KW-1035">Host cytoplasm</keyword>
<comment type="subcellular location">
    <molecule>Capsid scaffolding protein</molecule>
    <subcellularLocation>
        <location evidence="9">Host cytoplasm</location>
    </subcellularLocation>
</comment>
<dbReference type="InterPro" id="IPR035443">
    <property type="entry name" value="Herpes_virus_sf"/>
</dbReference>
<comment type="function">
    <text evidence="9">Capsid scaffolding protein: Acts as a scaffold protein by binding major capsid protein in the cytoplasm, inducing the nuclear localization of both proteins. Multimerizes in the nucleus such as major capsid protein forms the icosahedral T=16 capsid. Autocatalytic cleavage releases the assembly protein, and subsequently abolishes interaction with major capsid protein. Cleavages products are evicted from the capsid before or during DNA packaging.</text>
</comment>
<comment type="subunit">
    <molecule>Assemblin</molecule>
    <text evidence="9">Exists in a monomer-dimer equilibrium with the dimer being the active species.</text>
</comment>
<comment type="function">
    <text evidence="9">Assemblin: Protease that plays an essential role in virion assembly within the nucleus. Catalyzes the cleavage of the assembly protein after formation of the spherical procapsid. By that cleavage, the capsid matures and gains its icosahedral shape. The cleavage sites seem to include -Ala-Ser-, -Ala-Ala-, as well as Ala-Thr bonds. Assemblin and cleavages products are evicted from the capsid before or during DNA packaging.</text>
</comment>
<dbReference type="GO" id="GO:0042802">
    <property type="term" value="F:identical protein binding"/>
    <property type="evidence" value="ECO:0007669"/>
    <property type="project" value="UniProtKB-UniRule"/>
</dbReference>
<evidence type="ECO:0000256" key="6">
    <source>
        <dbReference type="ARBA" id="ARBA00022825"/>
    </source>
</evidence>
<dbReference type="GO" id="GO:0019076">
    <property type="term" value="P:viral release from host cell"/>
    <property type="evidence" value="ECO:0007669"/>
    <property type="project" value="UniProtKB-UniRule"/>
</dbReference>
<protein>
    <recommendedName>
        <fullName evidence="9">Capsid scaffolding protein</fullName>
    </recommendedName>
    <alternativeName>
        <fullName evidence="9">Protease precursor</fullName>
        <shortName evidence="9">pPR</shortName>
    </alternativeName>
    <component>
        <recommendedName>
            <fullName evidence="9">Assemblin</fullName>
            <ecNumber evidence="9">3.4.21.97</ecNumber>
        </recommendedName>
        <alternativeName>
            <fullName evidence="9">Protease</fullName>
            <shortName evidence="9">Pr</shortName>
        </alternativeName>
    </component>
    <component>
        <recommendedName>
            <fullName evidence="9">Assembly protein</fullName>
            <shortName evidence="9">AP</shortName>
        </recommendedName>
        <alternativeName>
            <fullName evidence="9">Capsid assembly protein</fullName>
        </alternativeName>
    </component>
</protein>
<dbReference type="GeneID" id="27912067"/>
<comment type="catalytic activity">
    <reaction evidence="9">
        <text>Cleaves -Ala-|-Ser- and -Ala-|-Ala- bonds in the scaffold protein.</text>
        <dbReference type="EC" id="3.4.21.97"/>
    </reaction>
</comment>
<feature type="region of interest" description="Interaction with major capsid protein" evidence="9">
    <location>
        <begin position="480"/>
        <end position="500"/>
    </location>
</feature>
<feature type="active site" description="Charge relay system" evidence="9">
    <location>
        <position position="131"/>
    </location>
</feature>
<dbReference type="GO" id="GO:0004252">
    <property type="term" value="F:serine-type endopeptidase activity"/>
    <property type="evidence" value="ECO:0007669"/>
    <property type="project" value="UniProtKB-UniRule"/>
</dbReference>
<dbReference type="EC" id="3.4.21.97" evidence="9"/>
<reference evidence="11 12" key="1">
    <citation type="journal article" date="2016" name="J. Virol.">
        <title>Complete Unique Genome Sequence, Expression Profile, and Salivary Gland Tissue Tropism of the Herpesvirus 7 Homolog in Pigtailed Macaques.</title>
        <authorList>
            <person name="Staheli J.P."/>
            <person name="Dyen M.R."/>
            <person name="Basom R."/>
            <person name="Fitzgibbon M."/>
            <person name="Barcy S."/>
        </authorList>
    </citation>
    <scope>NUCLEOTIDE SEQUENCE [LARGE SCALE GENOMIC DNA]</scope>
</reference>
<comment type="subcellular location">
    <molecule>Assemblin</molecule>
    <subcellularLocation>
        <location evidence="9">Host nucleus</location>
    </subcellularLocation>
</comment>
<dbReference type="Gene3D" id="3.20.16.10">
    <property type="entry name" value="Herpesvirus/Caudovirus protease domain"/>
    <property type="match status" value="1"/>
</dbReference>
<feature type="active site" description="Charge relay system" evidence="9">
    <location>
        <position position="46"/>
    </location>
</feature>
<comment type="subunit">
    <molecule>Capsid scaffolding protein</molecule>
    <text evidence="9">Homomultimer. Interacts with major capsid protein.</text>
</comment>
<accession>A0A191S3T2</accession>
<name>A0A191S3T2_9BETA</name>
<keyword evidence="2 9" id="KW-1048">Host nucleus</keyword>
<evidence type="ECO:0000256" key="5">
    <source>
        <dbReference type="ARBA" id="ARBA00022801"/>
    </source>
</evidence>
<comment type="subunit">
    <molecule>Assembly protein</molecule>
    <text evidence="9">Homomultimer. Interacts with major capsid protein.</text>
</comment>
<proteinExistence type="inferred from homology"/>
<comment type="function">
    <text evidence="9">Assembly protein: Plays a major role in capsid assembly. Acts as a scaffold protein by binding major capsid protein. Multimerizes in the nucleus such as major capsid protein forms the icosahedral T=16 capsid. Cleaved by assemblin after capsid completion. The cleavages products are evicted from the capsid before or during DNA packaging.</text>
</comment>
<dbReference type="KEGG" id="vg:27912067"/>
<feature type="region of interest" description="Disordered" evidence="10">
    <location>
        <begin position="377"/>
        <end position="406"/>
    </location>
</feature>
<feature type="chain" id="PRO_5023337332" description="Assembly protein" evidence="9">
    <location>
        <begin position="227"/>
        <end position="500"/>
    </location>
</feature>
<evidence type="ECO:0000256" key="2">
    <source>
        <dbReference type="ARBA" id="ARBA00022562"/>
    </source>
</evidence>
<evidence type="ECO:0000256" key="7">
    <source>
        <dbReference type="ARBA" id="ARBA00022950"/>
    </source>
</evidence>
<dbReference type="Pfam" id="PF00716">
    <property type="entry name" value="Peptidase_S21"/>
    <property type="match status" value="1"/>
</dbReference>
<keyword evidence="1 9" id="KW-0597">Phosphoprotein</keyword>
<dbReference type="SUPFAM" id="SSF50789">
    <property type="entry name" value="Herpes virus serine proteinase, assemblin"/>
    <property type="match status" value="1"/>
</dbReference>
<dbReference type="EMBL" id="KU351741">
    <property type="protein sequence ID" value="ANC96540.1"/>
    <property type="molecule type" value="Genomic_DNA"/>
</dbReference>
<keyword evidence="7 9" id="KW-0118">Viral capsid assembly</keyword>
<dbReference type="PRINTS" id="PR00236">
    <property type="entry name" value="HSVCAPSIDP40"/>
</dbReference>
<evidence type="ECO:0000256" key="10">
    <source>
        <dbReference type="SAM" id="MobiDB-lite"/>
    </source>
</evidence>
<dbReference type="HAMAP" id="MF_04008">
    <property type="entry name" value="HSV_SCAF"/>
    <property type="match status" value="1"/>
</dbReference>